<evidence type="ECO:0000313" key="2">
    <source>
        <dbReference type="Proteomes" id="UP000442619"/>
    </source>
</evidence>
<evidence type="ECO:0000313" key="1">
    <source>
        <dbReference type="EMBL" id="MST88642.1"/>
    </source>
</evidence>
<accession>A0A844FT62</accession>
<dbReference type="Proteomes" id="UP000442619">
    <property type="component" value="Unassembled WGS sequence"/>
</dbReference>
<dbReference type="EMBL" id="VUNM01000004">
    <property type="protein sequence ID" value="MST88642.1"/>
    <property type="molecule type" value="Genomic_DNA"/>
</dbReference>
<sequence length="121" mass="13761">MKNHHTSLFLIELLLGILAFLLASALCIELFAKSYLLNQDSKNLTNATRIASNVAEIYKAHKLESSYSPTTYFNSSWVKVNHQDENVMHYTISDHILHIQIKHKNKTIYKLSVNQGSEADA</sequence>
<proteinExistence type="predicted"/>
<protein>
    <recommendedName>
        <fullName evidence="3">Type II secretion system protein</fullName>
    </recommendedName>
</protein>
<gene>
    <name evidence="1" type="ORF">FYJ79_03455</name>
</gene>
<comment type="caution">
    <text evidence="1">The sequence shown here is derived from an EMBL/GenBank/DDBJ whole genome shotgun (WGS) entry which is preliminary data.</text>
</comment>
<keyword evidence="2" id="KW-1185">Reference proteome</keyword>
<reference evidence="1 2" key="1">
    <citation type="submission" date="2019-08" db="EMBL/GenBank/DDBJ databases">
        <title>In-depth cultivation of the pig gut microbiome towards novel bacterial diversity and tailored functional studies.</title>
        <authorList>
            <person name="Wylensek D."/>
            <person name="Hitch T.C.A."/>
            <person name="Clavel T."/>
        </authorList>
    </citation>
    <scope>NUCLEOTIDE SEQUENCE [LARGE SCALE GENOMIC DNA]</scope>
    <source>
        <strain evidence="1 2">CA-Schmier-601-WT-3</strain>
    </source>
</reference>
<evidence type="ECO:0008006" key="3">
    <source>
        <dbReference type="Google" id="ProtNLM"/>
    </source>
</evidence>
<name>A0A844FT62_9FIRM</name>
<organism evidence="1 2">
    <name type="scientific">Sharpea porci</name>
    <dbReference type="NCBI Taxonomy" id="2652286"/>
    <lineage>
        <taxon>Bacteria</taxon>
        <taxon>Bacillati</taxon>
        <taxon>Bacillota</taxon>
        <taxon>Erysipelotrichia</taxon>
        <taxon>Erysipelotrichales</taxon>
        <taxon>Coprobacillaceae</taxon>
        <taxon>Sharpea</taxon>
    </lineage>
</organism>
<dbReference type="AlphaFoldDB" id="A0A844FT62"/>
<dbReference type="RefSeq" id="WP_154514574.1">
    <property type="nucleotide sequence ID" value="NZ_VUNM01000004.1"/>
</dbReference>